<evidence type="ECO:0000313" key="2">
    <source>
        <dbReference type="EMBL" id="OJJ48151.1"/>
    </source>
</evidence>
<feature type="chain" id="PRO_5012024576" description="Fungal-type protein kinase domain-containing protein" evidence="1">
    <location>
        <begin position="21"/>
        <end position="406"/>
    </location>
</feature>
<dbReference type="RefSeq" id="XP_022582661.1">
    <property type="nucleotide sequence ID" value="XM_022726695.1"/>
</dbReference>
<protein>
    <recommendedName>
        <fullName evidence="4">Fungal-type protein kinase domain-containing protein</fullName>
    </recommendedName>
</protein>
<dbReference type="OrthoDB" id="4726568at2759"/>
<dbReference type="GeneID" id="34613159"/>
<dbReference type="Proteomes" id="UP000184188">
    <property type="component" value="Unassembled WGS sequence"/>
</dbReference>
<keyword evidence="3" id="KW-1185">Reference proteome</keyword>
<keyword evidence="1" id="KW-0732">Signal</keyword>
<dbReference type="VEuPathDB" id="FungiDB:ASPZODRAFT_165081"/>
<evidence type="ECO:0000313" key="3">
    <source>
        <dbReference type="Proteomes" id="UP000184188"/>
    </source>
</evidence>
<feature type="signal peptide" evidence="1">
    <location>
        <begin position="1"/>
        <end position="20"/>
    </location>
</feature>
<name>A0A1L9SM29_9EURO</name>
<dbReference type="AlphaFoldDB" id="A0A1L9SM29"/>
<dbReference type="EMBL" id="KV878339">
    <property type="protein sequence ID" value="OJJ48151.1"/>
    <property type="molecule type" value="Genomic_DNA"/>
</dbReference>
<organism evidence="2 3">
    <name type="scientific">Penicilliopsis zonata CBS 506.65</name>
    <dbReference type="NCBI Taxonomy" id="1073090"/>
    <lineage>
        <taxon>Eukaryota</taxon>
        <taxon>Fungi</taxon>
        <taxon>Dikarya</taxon>
        <taxon>Ascomycota</taxon>
        <taxon>Pezizomycotina</taxon>
        <taxon>Eurotiomycetes</taxon>
        <taxon>Eurotiomycetidae</taxon>
        <taxon>Eurotiales</taxon>
        <taxon>Aspergillaceae</taxon>
        <taxon>Penicilliopsis</taxon>
    </lineage>
</organism>
<reference evidence="3" key="1">
    <citation type="journal article" date="2017" name="Genome Biol.">
        <title>Comparative genomics reveals high biological diversity and specific adaptations in the industrially and medically important fungal genus Aspergillus.</title>
        <authorList>
            <person name="de Vries R.P."/>
            <person name="Riley R."/>
            <person name="Wiebenga A."/>
            <person name="Aguilar-Osorio G."/>
            <person name="Amillis S."/>
            <person name="Uchima C.A."/>
            <person name="Anderluh G."/>
            <person name="Asadollahi M."/>
            <person name="Askin M."/>
            <person name="Barry K."/>
            <person name="Battaglia E."/>
            <person name="Bayram O."/>
            <person name="Benocci T."/>
            <person name="Braus-Stromeyer S.A."/>
            <person name="Caldana C."/>
            <person name="Canovas D."/>
            <person name="Cerqueira G.C."/>
            <person name="Chen F."/>
            <person name="Chen W."/>
            <person name="Choi C."/>
            <person name="Clum A."/>
            <person name="Dos Santos R.A."/>
            <person name="Damasio A.R."/>
            <person name="Diallinas G."/>
            <person name="Emri T."/>
            <person name="Fekete E."/>
            <person name="Flipphi M."/>
            <person name="Freyberg S."/>
            <person name="Gallo A."/>
            <person name="Gournas C."/>
            <person name="Habgood R."/>
            <person name="Hainaut M."/>
            <person name="Harispe M.L."/>
            <person name="Henrissat B."/>
            <person name="Hilden K.S."/>
            <person name="Hope R."/>
            <person name="Hossain A."/>
            <person name="Karabika E."/>
            <person name="Karaffa L."/>
            <person name="Karanyi Z."/>
            <person name="Krasevec N."/>
            <person name="Kuo A."/>
            <person name="Kusch H."/>
            <person name="LaButti K."/>
            <person name="Lagendijk E.L."/>
            <person name="Lapidus A."/>
            <person name="Levasseur A."/>
            <person name="Lindquist E."/>
            <person name="Lipzen A."/>
            <person name="Logrieco A.F."/>
            <person name="MacCabe A."/>
            <person name="Maekelae M.R."/>
            <person name="Malavazi I."/>
            <person name="Melin P."/>
            <person name="Meyer V."/>
            <person name="Mielnichuk N."/>
            <person name="Miskei M."/>
            <person name="Molnar A.P."/>
            <person name="Mule G."/>
            <person name="Ngan C.Y."/>
            <person name="Orejas M."/>
            <person name="Orosz E."/>
            <person name="Ouedraogo J.P."/>
            <person name="Overkamp K.M."/>
            <person name="Park H.-S."/>
            <person name="Perrone G."/>
            <person name="Piumi F."/>
            <person name="Punt P.J."/>
            <person name="Ram A.F."/>
            <person name="Ramon A."/>
            <person name="Rauscher S."/>
            <person name="Record E."/>
            <person name="Riano-Pachon D.M."/>
            <person name="Robert V."/>
            <person name="Roehrig J."/>
            <person name="Ruller R."/>
            <person name="Salamov A."/>
            <person name="Salih N.S."/>
            <person name="Samson R.A."/>
            <person name="Sandor E."/>
            <person name="Sanguinetti M."/>
            <person name="Schuetze T."/>
            <person name="Sepcic K."/>
            <person name="Shelest E."/>
            <person name="Sherlock G."/>
            <person name="Sophianopoulou V."/>
            <person name="Squina F.M."/>
            <person name="Sun H."/>
            <person name="Susca A."/>
            <person name="Todd R.B."/>
            <person name="Tsang A."/>
            <person name="Unkles S.E."/>
            <person name="van de Wiele N."/>
            <person name="van Rossen-Uffink D."/>
            <person name="Oliveira J.V."/>
            <person name="Vesth T.C."/>
            <person name="Visser J."/>
            <person name="Yu J.-H."/>
            <person name="Zhou M."/>
            <person name="Andersen M.R."/>
            <person name="Archer D.B."/>
            <person name="Baker S.E."/>
            <person name="Benoit I."/>
            <person name="Brakhage A.A."/>
            <person name="Braus G.H."/>
            <person name="Fischer R."/>
            <person name="Frisvad J.C."/>
            <person name="Goldman G.H."/>
            <person name="Houbraken J."/>
            <person name="Oakley B."/>
            <person name="Pocsi I."/>
            <person name="Scazzocchio C."/>
            <person name="Seiboth B."/>
            <person name="vanKuyk P.A."/>
            <person name="Wortman J."/>
            <person name="Dyer P.S."/>
            <person name="Grigoriev I.V."/>
        </authorList>
    </citation>
    <scope>NUCLEOTIDE SEQUENCE [LARGE SCALE GENOMIC DNA]</scope>
    <source>
        <strain evidence="3">CBS 506.65</strain>
    </source>
</reference>
<gene>
    <name evidence="2" type="ORF">ASPZODRAFT_165081</name>
</gene>
<evidence type="ECO:0008006" key="4">
    <source>
        <dbReference type="Google" id="ProtNLM"/>
    </source>
</evidence>
<proteinExistence type="predicted"/>
<accession>A0A1L9SM29</accession>
<sequence>MIVYDQVLLLLRLLCLKSSSLRRERTAGPIFDFIHRSADMEKTALFDRECKGPVVIDIKDDLSPTKKLPVSFVPEKQISAGGFRGNDLYLSSVFQSFRPSARLGEMKTGFTHTMAWIRRDGQKRSETSHIISSLALFLSAVEAVQSLPITDDTFTGEVQLTCFPNREHASNTEEMLHPLKKALRALCHAEVQLFVVTLSGPVAQSICGIMTIENFWEWAMITQFALAFAFIVLARLFREIPSTPPRSHRDIWANTLLRQGIQYGQIQSSTHAPADDSAHRESFSIHCLTDPASRQRFHVGVDHGDEGVIVLSSPSFQESKQTVPADVTRATAGFKVTYRTRMKYRMSPSYEKMIVDRLVKAWMGRAVRGVSLALVGFEEDGHDTNLYFRETDHVEGTVEQNKELNK</sequence>
<evidence type="ECO:0000256" key="1">
    <source>
        <dbReference type="SAM" id="SignalP"/>
    </source>
</evidence>